<name>A0AA38VB31_9PEZI</name>
<proteinExistence type="predicted"/>
<keyword evidence="4" id="KW-1185">Reference proteome</keyword>
<evidence type="ECO:0000256" key="2">
    <source>
        <dbReference type="SAM" id="Phobius"/>
    </source>
</evidence>
<evidence type="ECO:0000313" key="4">
    <source>
        <dbReference type="Proteomes" id="UP001174694"/>
    </source>
</evidence>
<evidence type="ECO:0000256" key="1">
    <source>
        <dbReference type="SAM" id="MobiDB-lite"/>
    </source>
</evidence>
<dbReference type="EMBL" id="JANBVO010000080">
    <property type="protein sequence ID" value="KAJ9130715.1"/>
    <property type="molecule type" value="Genomic_DNA"/>
</dbReference>
<comment type="caution">
    <text evidence="3">The sequence shown here is derived from an EMBL/GenBank/DDBJ whole genome shotgun (WGS) entry which is preliminary data.</text>
</comment>
<reference evidence="3" key="1">
    <citation type="submission" date="2022-07" db="EMBL/GenBank/DDBJ databases">
        <title>Fungi with potential for degradation of polypropylene.</title>
        <authorList>
            <person name="Gostincar C."/>
        </authorList>
    </citation>
    <scope>NUCLEOTIDE SEQUENCE</scope>
    <source>
        <strain evidence="3">EXF-13308</strain>
    </source>
</reference>
<evidence type="ECO:0000313" key="3">
    <source>
        <dbReference type="EMBL" id="KAJ9130715.1"/>
    </source>
</evidence>
<feature type="transmembrane region" description="Helical" evidence="2">
    <location>
        <begin position="45"/>
        <end position="70"/>
    </location>
</feature>
<organism evidence="3 4">
    <name type="scientific">Pleurostoma richardsiae</name>
    <dbReference type="NCBI Taxonomy" id="41990"/>
    <lineage>
        <taxon>Eukaryota</taxon>
        <taxon>Fungi</taxon>
        <taxon>Dikarya</taxon>
        <taxon>Ascomycota</taxon>
        <taxon>Pezizomycotina</taxon>
        <taxon>Sordariomycetes</taxon>
        <taxon>Sordariomycetidae</taxon>
        <taxon>Calosphaeriales</taxon>
        <taxon>Pleurostomataceae</taxon>
        <taxon>Pleurostoma</taxon>
    </lineage>
</organism>
<protein>
    <submittedName>
        <fullName evidence="3">Uncharacterized protein</fullName>
    </submittedName>
</protein>
<dbReference type="AlphaFoldDB" id="A0AA38VB31"/>
<keyword evidence="2" id="KW-0812">Transmembrane</keyword>
<accession>A0AA38VB31</accession>
<dbReference type="Proteomes" id="UP001174694">
    <property type="component" value="Unassembled WGS sequence"/>
</dbReference>
<feature type="compositionally biased region" description="Basic and acidic residues" evidence="1">
    <location>
        <begin position="137"/>
        <end position="149"/>
    </location>
</feature>
<keyword evidence="2" id="KW-0472">Membrane</keyword>
<feature type="region of interest" description="Disordered" evidence="1">
    <location>
        <begin position="127"/>
        <end position="149"/>
    </location>
</feature>
<feature type="compositionally biased region" description="Polar residues" evidence="1">
    <location>
        <begin position="127"/>
        <end position="136"/>
    </location>
</feature>
<sequence length="506" mass="56524">MSIGKATTCLEDANSTDCLLQLLLQTLEDQIATDNAKFDWDPLTFAFTVPIALIAALFALVTIFQAILAAGPGRRKSRYRAIGRWADQTRMEWSWPDMTWMSIATTPLLRHGDLSAFLDEGTRTLGNTMNPQMTNRGRTDTKATGKSRREGVGGATWLDLLEVVGLGDFYLHEKGENVKHLPTTADYLPGDLLAVPAYLDVGLIVALTATAGAQSIRAIGTDSMPYPVILGDNFQFDFRQHPTLGIIGAFSYYGKDDNGLLSPTPNTNHLARTIKHAQGHSLRKQYFRRLVLLQIQHLDYWFGNHPDLACYITALFNTTVALLDIEEMVSDCSGGNTQDRDNNNEPGRWHSFRAKLGDISISHIDTLEKVDTICSRYSEIIEDSVDSAALVKYYERDNRKGVAIPLGNVPAVKDAYGNVLRYMLGRLQTVSDRTYQIYTRILGTHQDNPKVRGFDEQQRHEEGAARENVEDAIVWRVLLIAMLFWTAPDSSEVLKSSIWDLVIPVI</sequence>
<keyword evidence="2" id="KW-1133">Transmembrane helix</keyword>
<gene>
    <name evidence="3" type="ORF">NKR23_g12071</name>
</gene>